<dbReference type="InterPro" id="IPR040256">
    <property type="entry name" value="At4g02000-like"/>
</dbReference>
<dbReference type="AlphaFoldDB" id="A0A7J8PM55"/>
<evidence type="ECO:0000256" key="2">
    <source>
        <dbReference type="SAM" id="MobiDB-lite"/>
    </source>
</evidence>
<feature type="domain" description="CCHC-type" evidence="3">
    <location>
        <begin position="75"/>
        <end position="90"/>
    </location>
</feature>
<name>A0A7J8PM55_GOSRA</name>
<dbReference type="EMBL" id="JABEZZ010000007">
    <property type="protein sequence ID" value="MBA0590186.1"/>
    <property type="molecule type" value="Genomic_DNA"/>
</dbReference>
<comment type="caution">
    <text evidence="4">The sequence shown here is derived from an EMBL/GenBank/DDBJ whole genome shotgun (WGS) entry which is preliminary data.</text>
</comment>
<keyword evidence="1" id="KW-0862">Zinc</keyword>
<dbReference type="PROSITE" id="PS50158">
    <property type="entry name" value="ZF_CCHC"/>
    <property type="match status" value="1"/>
</dbReference>
<organism evidence="4 5">
    <name type="scientific">Gossypium raimondii</name>
    <name type="common">Peruvian cotton</name>
    <name type="synonym">Gossypium klotzschianum subsp. raimondii</name>
    <dbReference type="NCBI Taxonomy" id="29730"/>
    <lineage>
        <taxon>Eukaryota</taxon>
        <taxon>Viridiplantae</taxon>
        <taxon>Streptophyta</taxon>
        <taxon>Embryophyta</taxon>
        <taxon>Tracheophyta</taxon>
        <taxon>Spermatophyta</taxon>
        <taxon>Magnoliopsida</taxon>
        <taxon>eudicotyledons</taxon>
        <taxon>Gunneridae</taxon>
        <taxon>Pentapetalae</taxon>
        <taxon>rosids</taxon>
        <taxon>malvids</taxon>
        <taxon>Malvales</taxon>
        <taxon>Malvaceae</taxon>
        <taxon>Malvoideae</taxon>
        <taxon>Gossypium</taxon>
    </lineage>
</organism>
<evidence type="ECO:0000256" key="1">
    <source>
        <dbReference type="PROSITE-ProRule" id="PRU00047"/>
    </source>
</evidence>
<dbReference type="PANTHER" id="PTHR31286:SF167">
    <property type="entry name" value="OS09G0268800 PROTEIN"/>
    <property type="match status" value="1"/>
</dbReference>
<feature type="region of interest" description="Disordered" evidence="2">
    <location>
        <begin position="266"/>
        <end position="292"/>
    </location>
</feature>
<dbReference type="GO" id="GO:0008270">
    <property type="term" value="F:zinc ion binding"/>
    <property type="evidence" value="ECO:0007669"/>
    <property type="project" value="UniProtKB-KW"/>
</dbReference>
<dbReference type="InterPro" id="IPR001878">
    <property type="entry name" value="Znf_CCHC"/>
</dbReference>
<dbReference type="PANTHER" id="PTHR31286">
    <property type="entry name" value="GLYCINE-RICH CELL WALL STRUCTURAL PROTEIN 1.8-LIKE"/>
    <property type="match status" value="1"/>
</dbReference>
<evidence type="ECO:0000313" key="4">
    <source>
        <dbReference type="EMBL" id="MBA0590186.1"/>
    </source>
</evidence>
<keyword evidence="1" id="KW-0479">Metal-binding</keyword>
<proteinExistence type="predicted"/>
<gene>
    <name evidence="4" type="ORF">Gorai_018902</name>
</gene>
<dbReference type="Pfam" id="PF14392">
    <property type="entry name" value="zf-CCHC_4"/>
    <property type="match status" value="1"/>
</dbReference>
<protein>
    <recommendedName>
        <fullName evidence="3">CCHC-type domain-containing protein</fullName>
    </recommendedName>
</protein>
<keyword evidence="1" id="KW-0863">Zinc-finger</keyword>
<feature type="compositionally biased region" description="Polar residues" evidence="2">
    <location>
        <begin position="269"/>
        <end position="279"/>
    </location>
</feature>
<dbReference type="InterPro" id="IPR025836">
    <property type="entry name" value="Zn_knuckle_CX2CX4HX4C"/>
</dbReference>
<reference evidence="4 5" key="1">
    <citation type="journal article" date="2019" name="Genome Biol. Evol.">
        <title>Insights into the evolution of the New World diploid cottons (Gossypium, subgenus Houzingenia) based on genome sequencing.</title>
        <authorList>
            <person name="Grover C.E."/>
            <person name="Arick M.A. 2nd"/>
            <person name="Thrash A."/>
            <person name="Conover J.L."/>
            <person name="Sanders W.S."/>
            <person name="Peterson D.G."/>
            <person name="Frelichowski J.E."/>
            <person name="Scheffler J.A."/>
            <person name="Scheffler B.E."/>
            <person name="Wendel J.F."/>
        </authorList>
    </citation>
    <scope>NUCLEOTIDE SEQUENCE [LARGE SCALE GENOMIC DNA]</scope>
    <source>
        <strain evidence="4">8</strain>
        <tissue evidence="4">Leaf</tissue>
    </source>
</reference>
<dbReference type="GO" id="GO:0003676">
    <property type="term" value="F:nucleic acid binding"/>
    <property type="evidence" value="ECO:0007669"/>
    <property type="project" value="InterPro"/>
</dbReference>
<evidence type="ECO:0000259" key="3">
    <source>
        <dbReference type="PROSITE" id="PS50158"/>
    </source>
</evidence>
<accession>A0A7J8PM55</accession>
<evidence type="ECO:0000313" key="5">
    <source>
        <dbReference type="Proteomes" id="UP000593578"/>
    </source>
</evidence>
<dbReference type="Proteomes" id="UP000593578">
    <property type="component" value="Unassembled WGS sequence"/>
</dbReference>
<sequence length="292" mass="32990">MKIDSILPEFDKKDLLHAVGVTFGGVLRSEITDVSCRLRINLDVRKPLRRGIFVSSTNINKTWVPFKYENLPIFCFECGRMGHGITDCTQNIPARKSKISIDPPYTLALKAESKLVGKESMKFHAMMKKVGVQSSYTGDKLGMVEGSREREGEYNEFRGVQEISELMVGEGKLNEQVLYRSMGDEMKDSSMASECKSVNHEKKKSWKRIKPGATVLHSKIENSMRKRKFPEADLVSSEKVSSEMDGTKRLKYDNIDGSGLEFLEEMVDSSEQSETQNLLRSAAAKRQADRTQ</sequence>